<evidence type="ECO:0000256" key="1">
    <source>
        <dbReference type="SAM" id="MobiDB-lite"/>
    </source>
</evidence>
<accession>A0A179GDY3</accession>
<comment type="caution">
    <text evidence="2">The sequence shown here is derived from an EMBL/GenBank/DDBJ whole genome shotgun (WGS) entry which is preliminary data.</text>
</comment>
<organism evidence="2 4">
    <name type="scientific">Purpureocillium lilacinum</name>
    <name type="common">Paecilomyces lilacinus</name>
    <dbReference type="NCBI Taxonomy" id="33203"/>
    <lineage>
        <taxon>Eukaryota</taxon>
        <taxon>Fungi</taxon>
        <taxon>Dikarya</taxon>
        <taxon>Ascomycota</taxon>
        <taxon>Pezizomycotina</taxon>
        <taxon>Sordariomycetes</taxon>
        <taxon>Hypocreomycetidae</taxon>
        <taxon>Hypocreales</taxon>
        <taxon>Ophiocordycipitaceae</taxon>
        <taxon>Purpureocillium</taxon>
    </lineage>
</organism>
<evidence type="ECO:0000313" key="3">
    <source>
        <dbReference type="EMBL" id="OAQ83198.1"/>
    </source>
</evidence>
<proteinExistence type="predicted"/>
<evidence type="ECO:0000313" key="2">
    <source>
        <dbReference type="EMBL" id="OAQ76047.1"/>
    </source>
</evidence>
<reference evidence="2 4" key="1">
    <citation type="submission" date="2016-01" db="EMBL/GenBank/DDBJ databases">
        <title>Biosynthesis of antibiotic leucinostatins and their inhibition on Phytophthora in bio-control Purpureocillium lilacinum.</title>
        <authorList>
            <person name="Wang G."/>
            <person name="Liu Z."/>
            <person name="Lin R."/>
            <person name="Li E."/>
            <person name="Mao Z."/>
            <person name="Ling J."/>
            <person name="Yin W."/>
            <person name="Xie B."/>
        </authorList>
    </citation>
    <scope>NUCLEOTIDE SEQUENCE [LARGE SCALE GENOMIC DNA]</scope>
    <source>
        <strain evidence="2">PLBJ-1</strain>
        <strain evidence="3">PLFJ-1</strain>
    </source>
</reference>
<dbReference type="Proteomes" id="UP000078340">
    <property type="component" value="Unassembled WGS sequence"/>
</dbReference>
<name>A0A179GDY3_PURLI</name>
<dbReference type="EMBL" id="LSBH01000007">
    <property type="protein sequence ID" value="OAQ76047.1"/>
    <property type="molecule type" value="Genomic_DNA"/>
</dbReference>
<sequence length="51" mass="5448">MPPAPAAPSVRTFVVRKPPTLRALPNGTRGRAPGMKLDQRPTPAKRGGRMS</sequence>
<feature type="region of interest" description="Disordered" evidence="1">
    <location>
        <begin position="1"/>
        <end position="51"/>
    </location>
</feature>
<dbReference type="Proteomes" id="UP000078240">
    <property type="component" value="Unassembled WGS sequence"/>
</dbReference>
<protein>
    <submittedName>
        <fullName evidence="2">Uncharacterized protein</fullName>
    </submittedName>
</protein>
<dbReference type="EMBL" id="LSBI01000008">
    <property type="protein sequence ID" value="OAQ83198.1"/>
    <property type="molecule type" value="Genomic_DNA"/>
</dbReference>
<dbReference type="AlphaFoldDB" id="A0A179GDY3"/>
<evidence type="ECO:0000313" key="4">
    <source>
        <dbReference type="Proteomes" id="UP000078240"/>
    </source>
</evidence>
<gene>
    <name evidence="2" type="ORF">VFPBJ_08407</name>
    <name evidence="3" type="ORF">VFPFJ_09001</name>
</gene>